<dbReference type="Proteomes" id="UP000632289">
    <property type="component" value="Unassembled WGS sequence"/>
</dbReference>
<dbReference type="InterPro" id="IPR001647">
    <property type="entry name" value="HTH_TetR"/>
</dbReference>
<reference evidence="7" key="1">
    <citation type="submission" date="2020-09" db="EMBL/GenBank/DDBJ databases">
        <title>Secondary metabolite and genome analysis of marine Streptomyces chumphonensis KK1-2T.</title>
        <authorList>
            <person name="Phongsopitanun W."/>
            <person name="Kanchanasin P."/>
            <person name="Pittayakhajonwut P."/>
            <person name="Suwanborirux K."/>
            <person name="Tanasupawat S."/>
        </authorList>
    </citation>
    <scope>NUCLEOTIDE SEQUENCE</scope>
    <source>
        <strain evidence="7">KK1-2</strain>
    </source>
</reference>
<evidence type="ECO:0000256" key="4">
    <source>
        <dbReference type="PROSITE-ProRule" id="PRU00335"/>
    </source>
</evidence>
<dbReference type="AlphaFoldDB" id="A0A927EYW4"/>
<dbReference type="SUPFAM" id="SSF48498">
    <property type="entry name" value="Tetracyclin repressor-like, C-terminal domain"/>
    <property type="match status" value="1"/>
</dbReference>
<keyword evidence="8" id="KW-1185">Reference proteome</keyword>
<dbReference type="InterPro" id="IPR009057">
    <property type="entry name" value="Homeodomain-like_sf"/>
</dbReference>
<dbReference type="GO" id="GO:0000976">
    <property type="term" value="F:transcription cis-regulatory region binding"/>
    <property type="evidence" value="ECO:0007669"/>
    <property type="project" value="TreeGrafter"/>
</dbReference>
<dbReference type="PANTHER" id="PTHR30055">
    <property type="entry name" value="HTH-TYPE TRANSCRIPTIONAL REGULATOR RUTR"/>
    <property type="match status" value="1"/>
</dbReference>
<dbReference type="Pfam" id="PF02909">
    <property type="entry name" value="TetR_C_1"/>
    <property type="match status" value="1"/>
</dbReference>
<protein>
    <submittedName>
        <fullName evidence="7">TetR/AcrR family transcriptional regulator C-terminal domain-containing protein</fullName>
    </submittedName>
</protein>
<feature type="domain" description="HTH tetR-type" evidence="6">
    <location>
        <begin position="33"/>
        <end position="93"/>
    </location>
</feature>
<dbReference type="EMBL" id="JACXYU010000002">
    <property type="protein sequence ID" value="MBD3931174.1"/>
    <property type="molecule type" value="Genomic_DNA"/>
</dbReference>
<dbReference type="GO" id="GO:0045892">
    <property type="term" value="P:negative regulation of DNA-templated transcription"/>
    <property type="evidence" value="ECO:0007669"/>
    <property type="project" value="InterPro"/>
</dbReference>
<dbReference type="Gene3D" id="1.10.10.60">
    <property type="entry name" value="Homeodomain-like"/>
    <property type="match status" value="1"/>
</dbReference>
<sequence length="256" mass="27066">MGERKETPTTGLPPGVEAAWGLRERPGRGPRRGLSTERIVGAGIELAVAEGIEAVSMARVAAELGVSAMALYRYVAAKDELIVLMEDAAVGPPPDPPEVSGWRAGLTAWARAHRAVLHRNLWLLRLPISTPPATPHSVAWMEQGLRHLSGTALDAGEKLGVLGLVGGYVRTEAALTADLASAARRSGGTVEDASAAYGRLLARLADPERFPEVRRVVDSGVLTAGPQAEDEEFEFGLARVLDGVEVMVRERGDAGS</sequence>
<accession>A0A927EYW4</accession>
<dbReference type="InterPro" id="IPR004111">
    <property type="entry name" value="Repressor_TetR_C"/>
</dbReference>
<dbReference type="Pfam" id="PF00440">
    <property type="entry name" value="TetR_N"/>
    <property type="match status" value="1"/>
</dbReference>
<keyword evidence="2 4" id="KW-0238">DNA-binding</keyword>
<name>A0A927EYW4_9ACTN</name>
<dbReference type="PANTHER" id="PTHR30055:SF151">
    <property type="entry name" value="TRANSCRIPTIONAL REGULATORY PROTEIN"/>
    <property type="match status" value="1"/>
</dbReference>
<evidence type="ECO:0000313" key="7">
    <source>
        <dbReference type="EMBL" id="MBD3931174.1"/>
    </source>
</evidence>
<evidence type="ECO:0000313" key="8">
    <source>
        <dbReference type="Proteomes" id="UP000632289"/>
    </source>
</evidence>
<feature type="region of interest" description="Disordered" evidence="5">
    <location>
        <begin position="1"/>
        <end position="34"/>
    </location>
</feature>
<evidence type="ECO:0000256" key="3">
    <source>
        <dbReference type="ARBA" id="ARBA00023163"/>
    </source>
</evidence>
<evidence type="ECO:0000259" key="6">
    <source>
        <dbReference type="PROSITE" id="PS50977"/>
    </source>
</evidence>
<gene>
    <name evidence="7" type="ORF">IF129_06320</name>
</gene>
<dbReference type="Gene3D" id="1.10.357.10">
    <property type="entry name" value="Tetracycline Repressor, domain 2"/>
    <property type="match status" value="1"/>
</dbReference>
<comment type="caution">
    <text evidence="7">The sequence shown here is derived from an EMBL/GenBank/DDBJ whole genome shotgun (WGS) entry which is preliminary data.</text>
</comment>
<evidence type="ECO:0000256" key="2">
    <source>
        <dbReference type="ARBA" id="ARBA00023125"/>
    </source>
</evidence>
<feature type="DNA-binding region" description="H-T-H motif" evidence="4">
    <location>
        <begin position="56"/>
        <end position="75"/>
    </location>
</feature>
<proteinExistence type="predicted"/>
<dbReference type="GO" id="GO:0003700">
    <property type="term" value="F:DNA-binding transcription factor activity"/>
    <property type="evidence" value="ECO:0007669"/>
    <property type="project" value="TreeGrafter"/>
</dbReference>
<dbReference type="PROSITE" id="PS50977">
    <property type="entry name" value="HTH_TETR_2"/>
    <property type="match status" value="1"/>
</dbReference>
<evidence type="ECO:0000256" key="5">
    <source>
        <dbReference type="SAM" id="MobiDB-lite"/>
    </source>
</evidence>
<keyword evidence="3" id="KW-0804">Transcription</keyword>
<dbReference type="InterPro" id="IPR050109">
    <property type="entry name" value="HTH-type_TetR-like_transc_reg"/>
</dbReference>
<organism evidence="7 8">
    <name type="scientific">Streptomyces chumphonensis</name>
    <dbReference type="NCBI Taxonomy" id="1214925"/>
    <lineage>
        <taxon>Bacteria</taxon>
        <taxon>Bacillati</taxon>
        <taxon>Actinomycetota</taxon>
        <taxon>Actinomycetes</taxon>
        <taxon>Kitasatosporales</taxon>
        <taxon>Streptomycetaceae</taxon>
        <taxon>Streptomyces</taxon>
    </lineage>
</organism>
<keyword evidence="1" id="KW-0805">Transcription regulation</keyword>
<dbReference type="InterPro" id="IPR036271">
    <property type="entry name" value="Tet_transcr_reg_TetR-rel_C_sf"/>
</dbReference>
<dbReference type="RefSeq" id="WP_191208480.1">
    <property type="nucleotide sequence ID" value="NZ_BAABKL010000032.1"/>
</dbReference>
<evidence type="ECO:0000256" key="1">
    <source>
        <dbReference type="ARBA" id="ARBA00023015"/>
    </source>
</evidence>
<dbReference type="SUPFAM" id="SSF46689">
    <property type="entry name" value="Homeodomain-like"/>
    <property type="match status" value="1"/>
</dbReference>